<name>A0AAV2GJG2_9ROSI</name>
<evidence type="ECO:0000313" key="2">
    <source>
        <dbReference type="EMBL" id="CAL1410886.1"/>
    </source>
</evidence>
<proteinExistence type="predicted"/>
<accession>A0AAV2GJG2</accession>
<dbReference type="Proteomes" id="UP001497516">
    <property type="component" value="Chromosome 9"/>
</dbReference>
<keyword evidence="3" id="KW-1185">Reference proteome</keyword>
<dbReference type="EMBL" id="OZ034822">
    <property type="protein sequence ID" value="CAL1410886.1"/>
    <property type="molecule type" value="Genomic_DNA"/>
</dbReference>
<protein>
    <submittedName>
        <fullName evidence="2">Uncharacterized protein</fullName>
    </submittedName>
</protein>
<evidence type="ECO:0000313" key="3">
    <source>
        <dbReference type="Proteomes" id="UP001497516"/>
    </source>
</evidence>
<reference evidence="2 3" key="1">
    <citation type="submission" date="2024-04" db="EMBL/GenBank/DDBJ databases">
        <authorList>
            <person name="Fracassetti M."/>
        </authorList>
    </citation>
    <scope>NUCLEOTIDE SEQUENCE [LARGE SCALE GENOMIC DNA]</scope>
</reference>
<sequence>MPLEPVESDVLPKEKSAGETQQTPTSSFEAMVGEQSLAASAATSSAEEPASDLEGEKVNPRTNPILLETPMGGWKSRKKKSRFGGGELGAAAPPPLGKTTKKESPVRDLLGMKTPTVEKKLKSTKLKLTPKMKKGKTRPMETLTDENWKAKPGPKSSRQPRRLVGCPLPVSEAKKSRSKVDGRPFKCRGASPSRKEKKIGGGRTLCLSSVGVEKKPAPRASRKDKKTAASVASTDEEVPLEARWAGRRRSRSPAAKSKEEMEEGGAGSLLAICGSSTLGSITHQHDLVGRARQQAVQRDQAELG</sequence>
<evidence type="ECO:0000256" key="1">
    <source>
        <dbReference type="SAM" id="MobiDB-lite"/>
    </source>
</evidence>
<feature type="region of interest" description="Disordered" evidence="1">
    <location>
        <begin position="1"/>
        <end position="265"/>
    </location>
</feature>
<feature type="compositionally biased region" description="Polar residues" evidence="1">
    <location>
        <begin position="18"/>
        <end position="28"/>
    </location>
</feature>
<dbReference type="AlphaFoldDB" id="A0AAV2GJG2"/>
<organism evidence="2 3">
    <name type="scientific">Linum trigynum</name>
    <dbReference type="NCBI Taxonomy" id="586398"/>
    <lineage>
        <taxon>Eukaryota</taxon>
        <taxon>Viridiplantae</taxon>
        <taxon>Streptophyta</taxon>
        <taxon>Embryophyta</taxon>
        <taxon>Tracheophyta</taxon>
        <taxon>Spermatophyta</taxon>
        <taxon>Magnoliopsida</taxon>
        <taxon>eudicotyledons</taxon>
        <taxon>Gunneridae</taxon>
        <taxon>Pentapetalae</taxon>
        <taxon>rosids</taxon>
        <taxon>fabids</taxon>
        <taxon>Malpighiales</taxon>
        <taxon>Linaceae</taxon>
        <taxon>Linum</taxon>
    </lineage>
</organism>
<feature type="compositionally biased region" description="Low complexity" evidence="1">
    <location>
        <begin position="34"/>
        <end position="48"/>
    </location>
</feature>
<gene>
    <name evidence="2" type="ORF">LTRI10_LOCUS50272</name>
</gene>
<feature type="compositionally biased region" description="Basic residues" evidence="1">
    <location>
        <begin position="122"/>
        <end position="137"/>
    </location>
</feature>
<feature type="compositionally biased region" description="Basic and acidic residues" evidence="1">
    <location>
        <begin position="172"/>
        <end position="184"/>
    </location>
</feature>